<evidence type="ECO:0000256" key="4">
    <source>
        <dbReference type="ARBA" id="ARBA00022679"/>
    </source>
</evidence>
<dbReference type="Proteomes" id="UP001165060">
    <property type="component" value="Unassembled WGS sequence"/>
</dbReference>
<gene>
    <name evidence="12" type="ORF">TeGR_g9445</name>
</gene>
<feature type="chain" id="PRO_5045161006" description="Hexosyltransferase" evidence="11">
    <location>
        <begin position="28"/>
        <end position="355"/>
    </location>
</feature>
<evidence type="ECO:0000256" key="1">
    <source>
        <dbReference type="ARBA" id="ARBA00004323"/>
    </source>
</evidence>
<accession>A0ABQ6MWL7</accession>
<evidence type="ECO:0000256" key="8">
    <source>
        <dbReference type="ARBA" id="ARBA00023034"/>
    </source>
</evidence>
<dbReference type="PANTHER" id="PTHR11214">
    <property type="entry name" value="BETA-1,3-N-ACETYLGLUCOSAMINYLTRANSFERASE"/>
    <property type="match status" value="1"/>
</dbReference>
<sequence length="355" mass="39288">MASLPRSSPGRLRLVLMFAFTLSLLLGAALIASGSFSTNSVSGSGSTHPLRGRGVYVPPPADPNMIPQHLTFLGESHRTSSPVTVLVLSFYSDLAARQTIRETWASGHDNVYFVVGVPCLIPTGQRDDYFCVLADEAVRPTPEEQADYDADCAVNSLLVDEEQRVHHDLIRISDVTEAYRHLPHKLKAAYQWGILNTQSKFFVKADDDSFVRVAALSEYLVSTYQADTPMLIGAIKPHAIVDHTGARTFGRNKELPEYKPDVYPPWAVGSAGHAVSRPIAQYVSDNRYDLFEYQGEDTSLGIWLDESPLKGKVKFVNSNRFGSEVQGYPQCQDPEFFSIGHNISPEKMSKCFGAW</sequence>
<keyword evidence="4" id="KW-0808">Transferase</keyword>
<organism evidence="12 13">
    <name type="scientific">Tetraparma gracilis</name>
    <dbReference type="NCBI Taxonomy" id="2962635"/>
    <lineage>
        <taxon>Eukaryota</taxon>
        <taxon>Sar</taxon>
        <taxon>Stramenopiles</taxon>
        <taxon>Ochrophyta</taxon>
        <taxon>Bolidophyceae</taxon>
        <taxon>Parmales</taxon>
        <taxon>Triparmaceae</taxon>
        <taxon>Tetraparma</taxon>
    </lineage>
</organism>
<dbReference type="Gene3D" id="3.90.550.50">
    <property type="match status" value="1"/>
</dbReference>
<feature type="signal peptide" evidence="11">
    <location>
        <begin position="1"/>
        <end position="27"/>
    </location>
</feature>
<evidence type="ECO:0000256" key="9">
    <source>
        <dbReference type="ARBA" id="ARBA00023136"/>
    </source>
</evidence>
<name>A0ABQ6MWL7_9STRA</name>
<keyword evidence="8 10" id="KW-0333">Golgi apparatus</keyword>
<dbReference type="EMBL" id="BRYB01003310">
    <property type="protein sequence ID" value="GMI34422.1"/>
    <property type="molecule type" value="Genomic_DNA"/>
</dbReference>
<evidence type="ECO:0000313" key="12">
    <source>
        <dbReference type="EMBL" id="GMI34422.1"/>
    </source>
</evidence>
<evidence type="ECO:0000256" key="10">
    <source>
        <dbReference type="RuleBase" id="RU363063"/>
    </source>
</evidence>
<dbReference type="InterPro" id="IPR002659">
    <property type="entry name" value="Glyco_trans_31"/>
</dbReference>
<keyword evidence="13" id="KW-1185">Reference proteome</keyword>
<keyword evidence="7" id="KW-1133">Transmembrane helix</keyword>
<evidence type="ECO:0000313" key="13">
    <source>
        <dbReference type="Proteomes" id="UP001165060"/>
    </source>
</evidence>
<reference evidence="12 13" key="1">
    <citation type="journal article" date="2023" name="Commun. Biol.">
        <title>Genome analysis of Parmales, the sister group of diatoms, reveals the evolutionary specialization of diatoms from phago-mixotrophs to photoautotrophs.</title>
        <authorList>
            <person name="Ban H."/>
            <person name="Sato S."/>
            <person name="Yoshikawa S."/>
            <person name="Yamada K."/>
            <person name="Nakamura Y."/>
            <person name="Ichinomiya M."/>
            <person name="Sato N."/>
            <person name="Blanc-Mathieu R."/>
            <person name="Endo H."/>
            <person name="Kuwata A."/>
            <person name="Ogata H."/>
        </authorList>
    </citation>
    <scope>NUCLEOTIDE SEQUENCE [LARGE SCALE GENOMIC DNA]</scope>
</reference>
<evidence type="ECO:0000256" key="6">
    <source>
        <dbReference type="ARBA" id="ARBA00022968"/>
    </source>
</evidence>
<protein>
    <recommendedName>
        <fullName evidence="10">Hexosyltransferase</fullName>
        <ecNumber evidence="10">2.4.1.-</ecNumber>
    </recommendedName>
</protein>
<dbReference type="Pfam" id="PF01762">
    <property type="entry name" value="Galactosyl_T"/>
    <property type="match status" value="1"/>
</dbReference>
<keyword evidence="11" id="KW-0732">Signal</keyword>
<keyword evidence="6" id="KW-0735">Signal-anchor</keyword>
<evidence type="ECO:0000256" key="2">
    <source>
        <dbReference type="ARBA" id="ARBA00008661"/>
    </source>
</evidence>
<keyword evidence="9" id="KW-0472">Membrane</keyword>
<proteinExistence type="inferred from homology"/>
<comment type="caution">
    <text evidence="12">The sequence shown here is derived from an EMBL/GenBank/DDBJ whole genome shotgun (WGS) entry which is preliminary data.</text>
</comment>
<evidence type="ECO:0000256" key="3">
    <source>
        <dbReference type="ARBA" id="ARBA00022676"/>
    </source>
</evidence>
<keyword evidence="5" id="KW-0812">Transmembrane</keyword>
<comment type="similarity">
    <text evidence="2 10">Belongs to the glycosyltransferase 31 family.</text>
</comment>
<dbReference type="EC" id="2.4.1.-" evidence="10"/>
<evidence type="ECO:0000256" key="7">
    <source>
        <dbReference type="ARBA" id="ARBA00022989"/>
    </source>
</evidence>
<keyword evidence="3 10" id="KW-0328">Glycosyltransferase</keyword>
<comment type="subcellular location">
    <subcellularLocation>
        <location evidence="1 10">Golgi apparatus membrane</location>
        <topology evidence="1 10">Single-pass type II membrane protein</topology>
    </subcellularLocation>
</comment>
<dbReference type="PANTHER" id="PTHR11214:SF3">
    <property type="entry name" value="BETA-1,3-GALACTOSYLTRANSFERASE 6"/>
    <property type="match status" value="1"/>
</dbReference>
<evidence type="ECO:0000256" key="5">
    <source>
        <dbReference type="ARBA" id="ARBA00022692"/>
    </source>
</evidence>
<evidence type="ECO:0000256" key="11">
    <source>
        <dbReference type="SAM" id="SignalP"/>
    </source>
</evidence>